<dbReference type="AlphaFoldDB" id="A0A7J5U4W4"/>
<dbReference type="PROSITE" id="PS52015">
    <property type="entry name" value="TONB_CTD"/>
    <property type="match status" value="1"/>
</dbReference>
<gene>
    <name evidence="12" type="ORF">F5984_02715</name>
</gene>
<keyword evidence="5" id="KW-0997">Cell inner membrane</keyword>
<evidence type="ECO:0000256" key="7">
    <source>
        <dbReference type="ARBA" id="ARBA00022927"/>
    </source>
</evidence>
<proteinExistence type="inferred from homology"/>
<dbReference type="InterPro" id="IPR006260">
    <property type="entry name" value="TonB/TolA_C"/>
</dbReference>
<evidence type="ECO:0000259" key="11">
    <source>
        <dbReference type="PROSITE" id="PS52015"/>
    </source>
</evidence>
<comment type="caution">
    <text evidence="12">The sequence shown here is derived from an EMBL/GenBank/DDBJ whole genome shotgun (WGS) entry which is preliminary data.</text>
</comment>
<feature type="signal peptide" evidence="10">
    <location>
        <begin position="1"/>
        <end position="18"/>
    </location>
</feature>
<evidence type="ECO:0000256" key="6">
    <source>
        <dbReference type="ARBA" id="ARBA00022692"/>
    </source>
</evidence>
<dbReference type="GO" id="GO:0031992">
    <property type="term" value="F:energy transducer activity"/>
    <property type="evidence" value="ECO:0007669"/>
    <property type="project" value="TreeGrafter"/>
</dbReference>
<evidence type="ECO:0000256" key="3">
    <source>
        <dbReference type="ARBA" id="ARBA00022448"/>
    </source>
</evidence>
<organism evidence="12 13">
    <name type="scientific">Rudanella paleaurantiibacter</name>
    <dbReference type="NCBI Taxonomy" id="2614655"/>
    <lineage>
        <taxon>Bacteria</taxon>
        <taxon>Pseudomonadati</taxon>
        <taxon>Bacteroidota</taxon>
        <taxon>Cytophagia</taxon>
        <taxon>Cytophagales</taxon>
        <taxon>Cytophagaceae</taxon>
        <taxon>Rudanella</taxon>
    </lineage>
</organism>
<evidence type="ECO:0000256" key="8">
    <source>
        <dbReference type="ARBA" id="ARBA00022989"/>
    </source>
</evidence>
<dbReference type="EMBL" id="WELI01000001">
    <property type="protein sequence ID" value="KAB7732879.1"/>
    <property type="molecule type" value="Genomic_DNA"/>
</dbReference>
<evidence type="ECO:0000256" key="2">
    <source>
        <dbReference type="ARBA" id="ARBA00006555"/>
    </source>
</evidence>
<dbReference type="Pfam" id="PF03544">
    <property type="entry name" value="TonB_C"/>
    <property type="match status" value="2"/>
</dbReference>
<accession>A0A7J5U4W4</accession>
<dbReference type="PANTHER" id="PTHR33446:SF2">
    <property type="entry name" value="PROTEIN TONB"/>
    <property type="match status" value="1"/>
</dbReference>
<evidence type="ECO:0000256" key="1">
    <source>
        <dbReference type="ARBA" id="ARBA00004383"/>
    </source>
</evidence>
<dbReference type="NCBIfam" id="TIGR01352">
    <property type="entry name" value="tonB_Cterm"/>
    <property type="match status" value="1"/>
</dbReference>
<comment type="subcellular location">
    <subcellularLocation>
        <location evidence="1">Cell inner membrane</location>
        <topology evidence="1">Single-pass membrane protein</topology>
        <orientation evidence="1">Periplasmic side</orientation>
    </subcellularLocation>
</comment>
<keyword evidence="4" id="KW-1003">Cell membrane</keyword>
<dbReference type="Proteomes" id="UP000488299">
    <property type="component" value="Unassembled WGS sequence"/>
</dbReference>
<evidence type="ECO:0000313" key="13">
    <source>
        <dbReference type="Proteomes" id="UP000488299"/>
    </source>
</evidence>
<dbReference type="InterPro" id="IPR037682">
    <property type="entry name" value="TonB_C"/>
</dbReference>
<dbReference type="GO" id="GO:0015031">
    <property type="term" value="P:protein transport"/>
    <property type="evidence" value="ECO:0007669"/>
    <property type="project" value="UniProtKB-KW"/>
</dbReference>
<feature type="chain" id="PRO_5029683945" evidence="10">
    <location>
        <begin position="19"/>
        <end position="480"/>
    </location>
</feature>
<evidence type="ECO:0000256" key="5">
    <source>
        <dbReference type="ARBA" id="ARBA00022519"/>
    </source>
</evidence>
<keyword evidence="6" id="KW-0812">Transmembrane</keyword>
<keyword evidence="3" id="KW-0813">Transport</keyword>
<keyword evidence="9" id="KW-0472">Membrane</keyword>
<evidence type="ECO:0000313" key="12">
    <source>
        <dbReference type="EMBL" id="KAB7732879.1"/>
    </source>
</evidence>
<keyword evidence="10" id="KW-0732">Signal</keyword>
<dbReference type="GO" id="GO:0055085">
    <property type="term" value="P:transmembrane transport"/>
    <property type="evidence" value="ECO:0007669"/>
    <property type="project" value="InterPro"/>
</dbReference>
<name>A0A7J5U4W4_9BACT</name>
<keyword evidence="13" id="KW-1185">Reference proteome</keyword>
<evidence type="ECO:0000256" key="4">
    <source>
        <dbReference type="ARBA" id="ARBA00022475"/>
    </source>
</evidence>
<dbReference type="GO" id="GO:0098797">
    <property type="term" value="C:plasma membrane protein complex"/>
    <property type="evidence" value="ECO:0007669"/>
    <property type="project" value="TreeGrafter"/>
</dbReference>
<evidence type="ECO:0000256" key="9">
    <source>
        <dbReference type="ARBA" id="ARBA00023136"/>
    </source>
</evidence>
<sequence>MNRLLVFILGLLYHTASAQSTTYENYEVDQPAEARGGQALLDKFMSTNVRKPFLAQVANINGLVVVQGIVEPNGRIAEVTVLKSLRPDCDHEAVRAFSLFNAWKPALKNGQPVRQRVTYPVRFVPTGPLQYANGRVLRYYDRNMVLVEPFDTTAFYRAESFTDTLGYPTGPLHLWKRHGKRWRKEADLEFFPEAYNTGQTLLIYRMPNFAGFGPVFIHDAQRRLVSDYLQAPDGRIGLRLDRDANGMVTRRTDPVHSYFVYTDWYPNGQIKSVWIPPHRTDKPVPEQMLAYWDSTGQQLVSEGNGAIRFRYPKSWKSLRQYGQLVDQTNENRYERGFREGLTTGILADSSYWIGEVYKAGVLQSWMVVLTGSPDTLRYTETDKSPQFMGGLDRLSQVLADRMQYPTALVGSSVEGYALVGFTVLIDGKISDVALVKGLHPAADAEALRVVQRTNGDWQAAQQQGRPVASRFILPVFFPKK</sequence>
<evidence type="ECO:0000256" key="10">
    <source>
        <dbReference type="SAM" id="SignalP"/>
    </source>
</evidence>
<dbReference type="Gene3D" id="3.30.1150.10">
    <property type="match status" value="2"/>
</dbReference>
<keyword evidence="7" id="KW-0653">Protein transport</keyword>
<dbReference type="SUPFAM" id="SSF74653">
    <property type="entry name" value="TolA/TonB C-terminal domain"/>
    <property type="match status" value="2"/>
</dbReference>
<protein>
    <submittedName>
        <fullName evidence="12">TonB family protein</fullName>
    </submittedName>
</protein>
<comment type="similarity">
    <text evidence="2">Belongs to the TonB family.</text>
</comment>
<reference evidence="12 13" key="1">
    <citation type="submission" date="2019-10" db="EMBL/GenBank/DDBJ databases">
        <title>Rudanella paleaurantiibacter sp. nov., isolated from sludge.</title>
        <authorList>
            <person name="Xu S.Q."/>
        </authorList>
    </citation>
    <scope>NUCLEOTIDE SEQUENCE [LARGE SCALE GENOMIC DNA]</scope>
    <source>
        <strain evidence="12 13">HX-22-17</strain>
    </source>
</reference>
<dbReference type="PANTHER" id="PTHR33446">
    <property type="entry name" value="PROTEIN TONB-RELATED"/>
    <property type="match status" value="1"/>
</dbReference>
<keyword evidence="8" id="KW-1133">Transmembrane helix</keyword>
<dbReference type="InterPro" id="IPR051045">
    <property type="entry name" value="TonB-dependent_transducer"/>
</dbReference>
<dbReference type="RefSeq" id="WP_152122556.1">
    <property type="nucleotide sequence ID" value="NZ_WELI01000001.1"/>
</dbReference>
<feature type="domain" description="TonB C-terminal" evidence="11">
    <location>
        <begin position="36"/>
        <end position="132"/>
    </location>
</feature>